<dbReference type="InterPro" id="IPR029071">
    <property type="entry name" value="Ubiquitin-like_domsf"/>
</dbReference>
<name>A0A1J4JID1_9EUKA</name>
<dbReference type="EMBL" id="MLAK01001125">
    <property type="protein sequence ID" value="OHS97307.1"/>
    <property type="molecule type" value="Genomic_DNA"/>
</dbReference>
<gene>
    <name evidence="1" type="ORF">TRFO_36547</name>
</gene>
<dbReference type="AlphaFoldDB" id="A0A1J4JID1"/>
<organism evidence="1 2">
    <name type="scientific">Tritrichomonas foetus</name>
    <dbReference type="NCBI Taxonomy" id="1144522"/>
    <lineage>
        <taxon>Eukaryota</taxon>
        <taxon>Metamonada</taxon>
        <taxon>Parabasalia</taxon>
        <taxon>Tritrichomonadida</taxon>
        <taxon>Tritrichomonadidae</taxon>
        <taxon>Tritrichomonas</taxon>
    </lineage>
</organism>
<dbReference type="RefSeq" id="XP_068350444.1">
    <property type="nucleotide sequence ID" value="XM_068510891.1"/>
</dbReference>
<dbReference type="Proteomes" id="UP000179807">
    <property type="component" value="Unassembled WGS sequence"/>
</dbReference>
<dbReference type="SUPFAM" id="SSF54236">
    <property type="entry name" value="Ubiquitin-like"/>
    <property type="match status" value="1"/>
</dbReference>
<sequence length="342" mass="39642">MKTSNTTDALYNGQCLKSDSGHFPNSEKKKNIVIRVRWSWGDSKLIKTNPCLTISDVLAQEGFSEVGQPGSQQLLFVYKGKILDGNFSFDYHKIKTGSTIICHLKNVKAHSNEKKMRFLESLKAKNNYSNIFSQNELFQADFNIKTRYYEYLKNREIENEKYSNILDEARRSEISRLNDLAFSAWETMPEYPNILKEMLKNEEEEEAKLAQKSISIHKNGLIHKNEITQNFNFRNNNHNSQNNNNWFYEKYNSSDNNEFADTQIYPFLQYFDNGFIVNEAFTGYHESADGPSEEPLPNPFYKQSFPSGVAALLKPLGDINIGRADRKEHFPSQLFKDVKKSE</sequence>
<evidence type="ECO:0008006" key="3">
    <source>
        <dbReference type="Google" id="ProtNLM"/>
    </source>
</evidence>
<evidence type="ECO:0000313" key="2">
    <source>
        <dbReference type="Proteomes" id="UP000179807"/>
    </source>
</evidence>
<reference evidence="1" key="1">
    <citation type="submission" date="2016-10" db="EMBL/GenBank/DDBJ databases">
        <authorList>
            <person name="Benchimol M."/>
            <person name="Almeida L.G."/>
            <person name="Vasconcelos A.T."/>
            <person name="Perreira-Neves A."/>
            <person name="Rosa I.A."/>
            <person name="Tasca T."/>
            <person name="Bogo M.R."/>
            <person name="de Souza W."/>
        </authorList>
    </citation>
    <scope>NUCLEOTIDE SEQUENCE [LARGE SCALE GENOMIC DNA]</scope>
    <source>
        <strain evidence="1">K</strain>
    </source>
</reference>
<accession>A0A1J4JID1</accession>
<proteinExistence type="predicted"/>
<keyword evidence="2" id="KW-1185">Reference proteome</keyword>
<comment type="caution">
    <text evidence="1">The sequence shown here is derived from an EMBL/GenBank/DDBJ whole genome shotgun (WGS) entry which is preliminary data.</text>
</comment>
<dbReference type="CDD" id="cd17039">
    <property type="entry name" value="Ubl_ubiquitin_like"/>
    <property type="match status" value="1"/>
</dbReference>
<dbReference type="GeneID" id="94845595"/>
<dbReference type="VEuPathDB" id="TrichDB:TRFO_36547"/>
<protein>
    <recommendedName>
        <fullName evidence="3">Ubiquitin-like domain-containing protein</fullName>
    </recommendedName>
</protein>
<evidence type="ECO:0000313" key="1">
    <source>
        <dbReference type="EMBL" id="OHS97307.1"/>
    </source>
</evidence>